<dbReference type="GeneID" id="26009574"/>
<feature type="compositionally biased region" description="Acidic residues" evidence="1">
    <location>
        <begin position="249"/>
        <end position="258"/>
    </location>
</feature>
<dbReference type="Pfam" id="PF24034">
    <property type="entry name" value="DUF7343"/>
    <property type="match status" value="1"/>
</dbReference>
<keyword evidence="2" id="KW-1133">Transmembrane helix</keyword>
<evidence type="ECO:0008006" key="7">
    <source>
        <dbReference type="Google" id="ProtNLM"/>
    </source>
</evidence>
<feature type="compositionally biased region" description="Acidic residues" evidence="1">
    <location>
        <begin position="269"/>
        <end position="287"/>
    </location>
</feature>
<dbReference type="AlphaFoldDB" id="A0A0N9MUG3"/>
<evidence type="ECO:0000256" key="1">
    <source>
        <dbReference type="SAM" id="MobiDB-lite"/>
    </source>
</evidence>
<reference evidence="5 6" key="2">
    <citation type="journal article" date="2016" name="Stand. Genomic Sci.">
        <title>Complete genome sequence of 'Halanaeroarchaeum sulfurireducens' M27-SA2, a sulfur-reducing and acetate-oxidizing haloarchaeon from the deep-sea hypersaline anoxic lake Medee.</title>
        <authorList>
            <person name="Messina E."/>
            <person name="Sorokin D.Y."/>
            <person name="Kublanov I.V."/>
            <person name="Toshchakov S."/>
            <person name="Lopatina A."/>
            <person name="Arcadi E."/>
            <person name="Smedile F."/>
            <person name="La Spada G."/>
            <person name="La Cono V."/>
            <person name="Yakimov M.M."/>
        </authorList>
    </citation>
    <scope>NUCLEOTIDE SEQUENCE [LARGE SCALE GENOMIC DNA]</scope>
    <source>
        <strain evidence="5 6">M27-SA2</strain>
    </source>
</reference>
<dbReference type="RefSeq" id="WP_054519448.1">
    <property type="nucleotide sequence ID" value="NZ_CP011564.1"/>
</dbReference>
<dbReference type="KEGG" id="hsf:HLASA_0201"/>
<dbReference type="InterPro" id="IPR055769">
    <property type="entry name" value="DUF7345"/>
</dbReference>
<feature type="domain" description="DUF7343" evidence="3">
    <location>
        <begin position="295"/>
        <end position="356"/>
    </location>
</feature>
<evidence type="ECO:0000259" key="4">
    <source>
        <dbReference type="Pfam" id="PF24036"/>
    </source>
</evidence>
<accession>A0A0N9MUG3</accession>
<dbReference type="STRING" id="1604004.HLASA_0201"/>
<dbReference type="EMBL" id="CP011564">
    <property type="protein sequence ID" value="ALG81114.1"/>
    <property type="molecule type" value="Genomic_DNA"/>
</dbReference>
<feature type="domain" description="DUF7345" evidence="4">
    <location>
        <begin position="37"/>
        <end position="167"/>
    </location>
</feature>
<dbReference type="Pfam" id="PF24036">
    <property type="entry name" value="DUF7345"/>
    <property type="match status" value="1"/>
</dbReference>
<reference evidence="6" key="1">
    <citation type="submission" date="2015-05" db="EMBL/GenBank/DDBJ databases">
        <title>Complete genome sequence of Halanaeroarchaeum sulfurireducens type strain M27-SA2, a sulfate-reducer haloarchaeon from marine anoxic lake Medee.</title>
        <authorList>
            <person name="Messina E."/>
            <person name="Kublanov I.V."/>
            <person name="Toshchakov S."/>
            <person name="Arcadi E."/>
            <person name="La Spada G."/>
            <person name="La Cono V."/>
            <person name="Yakimov M.M."/>
        </authorList>
    </citation>
    <scope>NUCLEOTIDE SEQUENCE [LARGE SCALE GENOMIC DNA]</scope>
    <source>
        <strain evidence="6">M27-SA2</strain>
    </source>
</reference>
<feature type="compositionally biased region" description="Basic and acidic residues" evidence="1">
    <location>
        <begin position="298"/>
        <end position="310"/>
    </location>
</feature>
<evidence type="ECO:0000259" key="3">
    <source>
        <dbReference type="Pfam" id="PF24034"/>
    </source>
</evidence>
<dbReference type="PATRIC" id="fig|1604004.5.peg.211"/>
<dbReference type="InterPro" id="IPR055767">
    <property type="entry name" value="DUF7343"/>
</dbReference>
<protein>
    <recommendedName>
        <fullName evidence="7">HTH iclR-type domain-containing protein</fullName>
    </recommendedName>
</protein>
<evidence type="ECO:0000256" key="2">
    <source>
        <dbReference type="SAM" id="Phobius"/>
    </source>
</evidence>
<feature type="transmembrane region" description="Helical" evidence="2">
    <location>
        <begin position="210"/>
        <end position="230"/>
    </location>
</feature>
<feature type="region of interest" description="Disordered" evidence="1">
    <location>
        <begin position="241"/>
        <end position="310"/>
    </location>
</feature>
<dbReference type="Proteomes" id="UP000060390">
    <property type="component" value="Chromosome"/>
</dbReference>
<keyword evidence="2" id="KW-0472">Membrane</keyword>
<organism evidence="5 6">
    <name type="scientific">Halanaeroarchaeum sulfurireducens</name>
    <dbReference type="NCBI Taxonomy" id="1604004"/>
    <lineage>
        <taxon>Archaea</taxon>
        <taxon>Methanobacteriati</taxon>
        <taxon>Methanobacteriota</taxon>
        <taxon>Stenosarchaea group</taxon>
        <taxon>Halobacteria</taxon>
        <taxon>Halobacteriales</taxon>
        <taxon>Halobacteriaceae</taxon>
        <taxon>Halanaeroarchaeum</taxon>
    </lineage>
</organism>
<evidence type="ECO:0000313" key="5">
    <source>
        <dbReference type="EMBL" id="ALG81114.1"/>
    </source>
</evidence>
<proteinExistence type="predicted"/>
<gene>
    <name evidence="5" type="ORF">HLASA_0201</name>
</gene>
<sequence>MRRAALLAVLLSLLLVPAVGAAQAQTAATAPDTQIHITIQEDGDARWTIAVRIPLETESDERAFESLSQEFTDGTADGYLSVDPFREAAQRVSERTGQQMAITDVDRDTRVASVNGTRTGQLALSFTWTNFAEIGDGAVQVGAAFEGGWFGDLGSNQTLRIEPPDGYTVHTVEPPTEILDGELRWEGPQEFGAGQPVVTFEPSPTESLPFAMPAIGLVAILIVVVAALLIRWRLGWFPTGATKPLSSGSEEEKEEEPASVEPEPKESMAPDEAEPGPEQPEPSDEGQETPADPELLSDEERVERLLRENDGRMKQAHIVEETRWSNAKVSQLLSSMAEEGRVEKLRLGRENIISLPDEDS</sequence>
<name>A0A0N9MUG3_9EURY</name>
<evidence type="ECO:0000313" key="6">
    <source>
        <dbReference type="Proteomes" id="UP000060390"/>
    </source>
</evidence>
<keyword evidence="2" id="KW-0812">Transmembrane</keyword>